<name>A0A426TVG8_9CHLR</name>
<proteinExistence type="predicted"/>
<dbReference type="PANTHER" id="PTHR12526">
    <property type="entry name" value="GLYCOSYLTRANSFERASE"/>
    <property type="match status" value="1"/>
</dbReference>
<organism evidence="2 3">
    <name type="scientific">Candidatus Viridilinea halotolerans</name>
    <dbReference type="NCBI Taxonomy" id="2491704"/>
    <lineage>
        <taxon>Bacteria</taxon>
        <taxon>Bacillati</taxon>
        <taxon>Chloroflexota</taxon>
        <taxon>Chloroflexia</taxon>
        <taxon>Chloroflexales</taxon>
        <taxon>Chloroflexineae</taxon>
        <taxon>Oscillochloridaceae</taxon>
        <taxon>Candidatus Viridilinea</taxon>
    </lineage>
</organism>
<dbReference type="Gene3D" id="3.40.50.2000">
    <property type="entry name" value="Glycogen Phosphorylase B"/>
    <property type="match status" value="2"/>
</dbReference>
<evidence type="ECO:0000313" key="3">
    <source>
        <dbReference type="Proteomes" id="UP000280307"/>
    </source>
</evidence>
<dbReference type="SUPFAM" id="SSF53756">
    <property type="entry name" value="UDP-Glycosyltransferase/glycogen phosphorylase"/>
    <property type="match status" value="1"/>
</dbReference>
<dbReference type="GO" id="GO:0016757">
    <property type="term" value="F:glycosyltransferase activity"/>
    <property type="evidence" value="ECO:0007669"/>
    <property type="project" value="TreeGrafter"/>
</dbReference>
<keyword evidence="2" id="KW-0808">Transferase</keyword>
<dbReference type="AlphaFoldDB" id="A0A426TVG8"/>
<evidence type="ECO:0000259" key="1">
    <source>
        <dbReference type="Pfam" id="PF13439"/>
    </source>
</evidence>
<protein>
    <submittedName>
        <fullName evidence="2">Glycosyltransferase</fullName>
    </submittedName>
</protein>
<evidence type="ECO:0000313" key="2">
    <source>
        <dbReference type="EMBL" id="RRR69443.1"/>
    </source>
</evidence>
<feature type="domain" description="Glycosyltransferase subfamily 4-like N-terminal" evidence="1">
    <location>
        <begin position="27"/>
        <end position="223"/>
    </location>
</feature>
<dbReference type="InterPro" id="IPR028098">
    <property type="entry name" value="Glyco_trans_4-like_N"/>
</dbReference>
<dbReference type="Proteomes" id="UP000280307">
    <property type="component" value="Unassembled WGS sequence"/>
</dbReference>
<sequence length="412" mass="45011">MTTPASHKLRILIVAPYVPSAIRVRPYNLMRALAARGHQIHLVCATRGFADAKDLAALQVAYTVTTVTVGRGQNLLAYLRALPRTLPLQAAHCLTPAFVAATRAAMAGGNCDVVHIEHLRAAEIAWQAAATLPNAPPLVLDAVDSISLLFERTIRHSPKLKNRAIGLLDLARTRRYEAAYSHRFAHIVLTSVEERWALDMLRRHFGQREGVPITVVPNGVDLAYFQPQAQQRDAATIVFTGKMSYHANEAAALYLLHEIMPRVWQAHPEARVVLAGAEPGGELLAHHNPGRVEVTGAVPDLRPYLAQATLAVAPMRYGVGVQNKVLEAMAMATPVIAARQTTRALAVCPGHELLVADDAPEFADQIMHLLDNPELQQQLAQAGRRYVEAQHSWAQSAAVLEQCYRAALRPQG</sequence>
<dbReference type="EMBL" id="RSAS01000634">
    <property type="protein sequence ID" value="RRR69443.1"/>
    <property type="molecule type" value="Genomic_DNA"/>
</dbReference>
<dbReference type="CDD" id="cd03801">
    <property type="entry name" value="GT4_PimA-like"/>
    <property type="match status" value="1"/>
</dbReference>
<dbReference type="Pfam" id="PF13692">
    <property type="entry name" value="Glyco_trans_1_4"/>
    <property type="match status" value="1"/>
</dbReference>
<accession>A0A426TVG8</accession>
<gene>
    <name evidence="2" type="ORF">EI684_15625</name>
</gene>
<comment type="caution">
    <text evidence="2">The sequence shown here is derived from an EMBL/GenBank/DDBJ whole genome shotgun (WGS) entry which is preliminary data.</text>
</comment>
<dbReference type="Pfam" id="PF13439">
    <property type="entry name" value="Glyco_transf_4"/>
    <property type="match status" value="1"/>
</dbReference>
<dbReference type="PANTHER" id="PTHR12526:SF600">
    <property type="entry name" value="GLYCOSYL TRANSFERASE GROUP 1"/>
    <property type="match status" value="1"/>
</dbReference>
<reference evidence="2 3" key="1">
    <citation type="submission" date="2018-12" db="EMBL/GenBank/DDBJ databases">
        <title>Genome Sequence of Candidatus Viridilinea halotolerans isolated from saline sulfide-rich spring.</title>
        <authorList>
            <person name="Grouzdev D.S."/>
            <person name="Burganskaya E.I."/>
            <person name="Krutkina M.S."/>
            <person name="Sukhacheva M.V."/>
            <person name="Gorlenko V.M."/>
        </authorList>
    </citation>
    <scope>NUCLEOTIDE SEQUENCE [LARGE SCALE GENOMIC DNA]</scope>
    <source>
        <strain evidence="2">Chok-6</strain>
    </source>
</reference>